<feature type="transmembrane region" description="Helical" evidence="1">
    <location>
        <begin position="270"/>
        <end position="292"/>
    </location>
</feature>
<feature type="transmembrane region" description="Helical" evidence="1">
    <location>
        <begin position="51"/>
        <end position="70"/>
    </location>
</feature>
<evidence type="ECO:0000313" key="2">
    <source>
        <dbReference type="EMBL" id="GIE71510.1"/>
    </source>
</evidence>
<dbReference type="Proteomes" id="UP000624709">
    <property type="component" value="Unassembled WGS sequence"/>
</dbReference>
<feature type="transmembrane region" description="Helical" evidence="1">
    <location>
        <begin position="130"/>
        <end position="149"/>
    </location>
</feature>
<dbReference type="EMBL" id="BOMS01000127">
    <property type="protein sequence ID" value="GIE71510.1"/>
    <property type="molecule type" value="Genomic_DNA"/>
</dbReference>
<organism evidence="2 3">
    <name type="scientific">Actinoplanes palleronii</name>
    <dbReference type="NCBI Taxonomy" id="113570"/>
    <lineage>
        <taxon>Bacteria</taxon>
        <taxon>Bacillati</taxon>
        <taxon>Actinomycetota</taxon>
        <taxon>Actinomycetes</taxon>
        <taxon>Micromonosporales</taxon>
        <taxon>Micromonosporaceae</taxon>
        <taxon>Actinoplanes</taxon>
    </lineage>
</organism>
<keyword evidence="3" id="KW-1185">Reference proteome</keyword>
<protein>
    <submittedName>
        <fullName evidence="2">Uncharacterized protein</fullName>
    </submittedName>
</protein>
<dbReference type="RefSeq" id="WP_203829355.1">
    <property type="nucleotide sequence ID" value="NZ_BAAATY010000041.1"/>
</dbReference>
<feature type="transmembrane region" description="Helical" evidence="1">
    <location>
        <begin position="187"/>
        <end position="209"/>
    </location>
</feature>
<keyword evidence="1" id="KW-1133">Transmembrane helix</keyword>
<evidence type="ECO:0000256" key="1">
    <source>
        <dbReference type="SAM" id="Phobius"/>
    </source>
</evidence>
<evidence type="ECO:0000313" key="3">
    <source>
        <dbReference type="Proteomes" id="UP000624709"/>
    </source>
</evidence>
<feature type="transmembrane region" description="Helical" evidence="1">
    <location>
        <begin position="9"/>
        <end position="31"/>
    </location>
</feature>
<sequence>MTNAAQRIAAIWAAGYGTLALGWTILGRGFPYGPDDTRNTTSALRALDPHVGAPLFAAVLLTAAVALLVASRSDSPARPVRLAVLGYLWPVAIVLLVVVPDVRLLTLLGYLPMLIVGLPFGWPPIDYGQVFTATLGHEALAVLGGLLIARAALRWQRRTAGACETCGRDDTADDWTTPAAAARWGRIAAWTAAVIPALYAAVRLCWAAGLPVGIDAGFLAEMHRTGLVWAGAGLAAFALTGSVLTLGLIQRWGERFPRWVPGLAGRRVPIRLATVPATAVAVLVFSASISLFTGEGSEQLFAGQDLAARLPMTLWPLWGAALGAAAWAYHLRRRPACTVCDKGIDPVAGLVRGSGPEAY</sequence>
<accession>A0ABQ4BLF2</accession>
<name>A0ABQ4BLF2_9ACTN</name>
<reference evidence="2 3" key="1">
    <citation type="submission" date="2021-01" db="EMBL/GenBank/DDBJ databases">
        <title>Whole genome shotgun sequence of Actinoplanes palleronii NBRC 14916.</title>
        <authorList>
            <person name="Komaki H."/>
            <person name="Tamura T."/>
        </authorList>
    </citation>
    <scope>NUCLEOTIDE SEQUENCE [LARGE SCALE GENOMIC DNA]</scope>
    <source>
        <strain evidence="2 3">NBRC 14916</strain>
    </source>
</reference>
<proteinExistence type="predicted"/>
<feature type="transmembrane region" description="Helical" evidence="1">
    <location>
        <begin position="312"/>
        <end position="329"/>
    </location>
</feature>
<gene>
    <name evidence="2" type="ORF">Apa02nite_076180</name>
</gene>
<feature type="transmembrane region" description="Helical" evidence="1">
    <location>
        <begin position="82"/>
        <end position="110"/>
    </location>
</feature>
<comment type="caution">
    <text evidence="2">The sequence shown here is derived from an EMBL/GenBank/DDBJ whole genome shotgun (WGS) entry which is preliminary data.</text>
</comment>
<keyword evidence="1" id="KW-0472">Membrane</keyword>
<feature type="transmembrane region" description="Helical" evidence="1">
    <location>
        <begin position="229"/>
        <end position="249"/>
    </location>
</feature>
<keyword evidence="1" id="KW-0812">Transmembrane</keyword>